<gene>
    <name evidence="2" type="ORF">MSPICULIGERA_LOCUS20060</name>
</gene>
<evidence type="ECO:0000259" key="1">
    <source>
        <dbReference type="Pfam" id="PF16469"/>
    </source>
</evidence>
<protein>
    <recommendedName>
        <fullName evidence="1">Polyprotein allergen nematode domain-containing protein</fullName>
    </recommendedName>
</protein>
<proteinExistence type="predicted"/>
<comment type="caution">
    <text evidence="2">The sequence shown here is derived from an EMBL/GenBank/DDBJ whole genome shotgun (WGS) entry which is preliminary data.</text>
</comment>
<feature type="non-terminal residue" evidence="2">
    <location>
        <position position="160"/>
    </location>
</feature>
<dbReference type="InterPro" id="IPR038289">
    <property type="entry name" value="DVA-1_sf"/>
</dbReference>
<name>A0AA36GAV3_9BILA</name>
<reference evidence="2" key="1">
    <citation type="submission" date="2023-06" db="EMBL/GenBank/DDBJ databases">
        <authorList>
            <person name="Delattre M."/>
        </authorList>
    </citation>
    <scope>NUCLEOTIDE SEQUENCE</scope>
    <source>
        <strain evidence="2">AF72</strain>
    </source>
</reference>
<dbReference type="Proteomes" id="UP001177023">
    <property type="component" value="Unassembled WGS sequence"/>
</dbReference>
<dbReference type="Gene3D" id="1.10.533.30">
    <property type="entry name" value="Nematode polyprotein allergen ABA-1"/>
    <property type="match status" value="1"/>
</dbReference>
<evidence type="ECO:0000313" key="3">
    <source>
        <dbReference type="Proteomes" id="UP001177023"/>
    </source>
</evidence>
<dbReference type="AlphaFoldDB" id="A0AA36GAV3"/>
<organism evidence="2 3">
    <name type="scientific">Mesorhabditis spiculigera</name>
    <dbReference type="NCBI Taxonomy" id="96644"/>
    <lineage>
        <taxon>Eukaryota</taxon>
        <taxon>Metazoa</taxon>
        <taxon>Ecdysozoa</taxon>
        <taxon>Nematoda</taxon>
        <taxon>Chromadorea</taxon>
        <taxon>Rhabditida</taxon>
        <taxon>Rhabditina</taxon>
        <taxon>Rhabditomorpha</taxon>
        <taxon>Rhabditoidea</taxon>
        <taxon>Rhabditidae</taxon>
        <taxon>Mesorhabditinae</taxon>
        <taxon>Mesorhabditis</taxon>
    </lineage>
</organism>
<keyword evidence="3" id="KW-1185">Reference proteome</keyword>
<evidence type="ECO:0000313" key="2">
    <source>
        <dbReference type="EMBL" id="CAJ0581911.1"/>
    </source>
</evidence>
<accession>A0AA36GAV3</accession>
<sequence length="160" mass="18144">MWLFLLLIFCGGASSGTNDAKNYDHMVALQKFGIWMTDAQRLELSEMESQFEQEKTLEKVDSYFKALGPQEQEAVVELVRDGCRDMMMAAFGARYSEVRKILADPELMEDFEKRVALLVDSVPPTHARGFLIGALPHCRHAYQWKRTGAEVTARPSTKVP</sequence>
<feature type="domain" description="Polyprotein allergen nematode" evidence="1">
    <location>
        <begin position="28"/>
        <end position="142"/>
    </location>
</feature>
<dbReference type="Pfam" id="PF16469">
    <property type="entry name" value="NPA"/>
    <property type="match status" value="1"/>
</dbReference>
<dbReference type="EMBL" id="CATQJA010002664">
    <property type="protein sequence ID" value="CAJ0581911.1"/>
    <property type="molecule type" value="Genomic_DNA"/>
</dbReference>
<dbReference type="InterPro" id="IPR032487">
    <property type="entry name" value="ABA-1_nematode"/>
</dbReference>